<dbReference type="RefSeq" id="WP_089319716.1">
    <property type="nucleotide sequence ID" value="NZ_FZOQ01000011.1"/>
</dbReference>
<dbReference type="Gene3D" id="3.90.870.10">
    <property type="entry name" value="DHBP synthase"/>
    <property type="match status" value="1"/>
</dbReference>
<accession>A0A239GP32</accession>
<dbReference type="PANTHER" id="PTHR17490">
    <property type="entry name" value="SUA5"/>
    <property type="match status" value="1"/>
</dbReference>
<reference evidence="17" key="1">
    <citation type="submission" date="2017-06" db="EMBL/GenBank/DDBJ databases">
        <authorList>
            <person name="Varghese N."/>
            <person name="Submissions S."/>
        </authorList>
    </citation>
    <scope>NUCLEOTIDE SEQUENCE [LARGE SCALE GENOMIC DNA]</scope>
    <source>
        <strain evidence="17">NKM1</strain>
    </source>
</reference>
<dbReference type="GO" id="GO:0003725">
    <property type="term" value="F:double-stranded RNA binding"/>
    <property type="evidence" value="ECO:0007669"/>
    <property type="project" value="UniProtKB-UniRule"/>
</dbReference>
<evidence type="ECO:0000259" key="15">
    <source>
        <dbReference type="PROSITE" id="PS51163"/>
    </source>
</evidence>
<evidence type="ECO:0000256" key="7">
    <source>
        <dbReference type="ARBA" id="ARBA00022694"/>
    </source>
</evidence>
<evidence type="ECO:0000256" key="8">
    <source>
        <dbReference type="ARBA" id="ARBA00022695"/>
    </source>
</evidence>
<feature type="domain" description="YrdC-like" evidence="15">
    <location>
        <begin position="5"/>
        <end position="191"/>
    </location>
</feature>
<feature type="binding site" evidence="14">
    <location>
        <position position="173"/>
    </location>
    <ligand>
        <name>L-threonine</name>
        <dbReference type="ChEBI" id="CHEBI:57926"/>
    </ligand>
</feature>
<comment type="similarity">
    <text evidence="2 13">Belongs to the SUA5 family.</text>
</comment>
<keyword evidence="6 13" id="KW-0808">Transferase</keyword>
<evidence type="ECO:0000256" key="10">
    <source>
        <dbReference type="ARBA" id="ARBA00022840"/>
    </source>
</evidence>
<feature type="binding site" evidence="14">
    <location>
        <position position="143"/>
    </location>
    <ligand>
        <name>ATP</name>
        <dbReference type="ChEBI" id="CHEBI:30616"/>
    </ligand>
</feature>
<evidence type="ECO:0000256" key="5">
    <source>
        <dbReference type="ARBA" id="ARBA00022490"/>
    </source>
</evidence>
<dbReference type="PANTHER" id="PTHR17490:SF16">
    <property type="entry name" value="THREONYLCARBAMOYL-AMP SYNTHASE"/>
    <property type="match status" value="1"/>
</dbReference>
<dbReference type="GO" id="GO:0005524">
    <property type="term" value="F:ATP binding"/>
    <property type="evidence" value="ECO:0007669"/>
    <property type="project" value="UniProtKB-UniRule"/>
</dbReference>
<feature type="binding site" evidence="14">
    <location>
        <position position="135"/>
    </location>
    <ligand>
        <name>ATP</name>
        <dbReference type="ChEBI" id="CHEBI:30616"/>
    </ligand>
</feature>
<dbReference type="InterPro" id="IPR017945">
    <property type="entry name" value="DHBP_synth_RibB-like_a/b_dom"/>
</dbReference>
<dbReference type="InterPro" id="IPR006070">
    <property type="entry name" value="Sua5-like_dom"/>
</dbReference>
<feature type="binding site" evidence="14">
    <location>
        <position position="113"/>
    </location>
    <ligand>
        <name>L-threonine</name>
        <dbReference type="ChEBI" id="CHEBI:57926"/>
    </ligand>
</feature>
<keyword evidence="9 13" id="KW-0547">Nucleotide-binding</keyword>
<dbReference type="SUPFAM" id="SSF55821">
    <property type="entry name" value="YrdC/RibB"/>
    <property type="match status" value="1"/>
</dbReference>
<comment type="catalytic activity">
    <reaction evidence="12 13">
        <text>L-threonine + hydrogencarbonate + ATP = L-threonylcarbamoyladenylate + diphosphate + H2O</text>
        <dbReference type="Rhea" id="RHEA:36407"/>
        <dbReference type="ChEBI" id="CHEBI:15377"/>
        <dbReference type="ChEBI" id="CHEBI:17544"/>
        <dbReference type="ChEBI" id="CHEBI:30616"/>
        <dbReference type="ChEBI" id="CHEBI:33019"/>
        <dbReference type="ChEBI" id="CHEBI:57926"/>
        <dbReference type="ChEBI" id="CHEBI:73682"/>
        <dbReference type="EC" id="2.7.7.87"/>
    </reaction>
</comment>
<evidence type="ECO:0000256" key="1">
    <source>
        <dbReference type="ARBA" id="ARBA00004496"/>
    </source>
</evidence>
<dbReference type="PIRSF" id="PIRSF004930">
    <property type="entry name" value="Tln_factor_SUA5"/>
    <property type="match status" value="1"/>
</dbReference>
<sequence length="334" mass="36308">MAAIGKNIGRAGRLLYGGKVVAIPTETVYGLAANALDEFAVAEIFRVKNRPLYNPLIVHLASGSELEKYVAEVPSVAEKLIQKFWPGPLTLLLPKKDSIPDIITASLPHVAVRVPDHPLTLDLLRSLDFPLAAPSANPYCYISPTRTAHVQQQIGDKIPYILDGGNCQQGLESTIVGFEQNTPTIYRLGAIAQEEIEEVVGKVKLHRHANARPVSPGMLPFHYSPSTPLYLVDKVEDFGPAPDPAETGMISFYKVVDGVPEQHQAILSPTANLSEAASNLYHALHRLDALNLKRIIAEKLPDVGLGKTINERLRKAAGKTAESQSLYGARAVLR</sequence>
<comment type="function">
    <text evidence="13">Required for the formation of a threonylcarbamoyl group on adenosine at position 37 (t(6)A37) in tRNAs that read codons beginning with adenine.</text>
</comment>
<feature type="binding site" evidence="14">
    <location>
        <position position="54"/>
    </location>
    <ligand>
        <name>ATP</name>
        <dbReference type="ChEBI" id="CHEBI:30616"/>
    </ligand>
</feature>
<dbReference type="GO" id="GO:0006450">
    <property type="term" value="P:regulation of translational fidelity"/>
    <property type="evidence" value="ECO:0007669"/>
    <property type="project" value="TreeGrafter"/>
</dbReference>
<feature type="binding site" evidence="14">
    <location>
        <position position="223"/>
    </location>
    <ligand>
        <name>ATP</name>
        <dbReference type="ChEBI" id="CHEBI:30616"/>
    </ligand>
</feature>
<dbReference type="Gene3D" id="3.40.50.11030">
    <property type="entry name" value="Threonylcarbamoyl-AMP synthase, C-terminal domain"/>
    <property type="match status" value="1"/>
</dbReference>
<feature type="binding site" evidence="14">
    <location>
        <position position="133"/>
    </location>
    <ligand>
        <name>L-threonine</name>
        <dbReference type="ChEBI" id="CHEBI:57926"/>
    </ligand>
</feature>
<dbReference type="InterPro" id="IPR010923">
    <property type="entry name" value="T(6)A37_SUA5"/>
</dbReference>
<dbReference type="Proteomes" id="UP000198432">
    <property type="component" value="Unassembled WGS sequence"/>
</dbReference>
<dbReference type="FunFam" id="3.90.870.10:FF:000009">
    <property type="entry name" value="Threonylcarbamoyl-AMP synthase, putative"/>
    <property type="match status" value="1"/>
</dbReference>
<dbReference type="GO" id="GO:0000049">
    <property type="term" value="F:tRNA binding"/>
    <property type="evidence" value="ECO:0007669"/>
    <property type="project" value="TreeGrafter"/>
</dbReference>
<evidence type="ECO:0000256" key="9">
    <source>
        <dbReference type="ARBA" id="ARBA00022741"/>
    </source>
</evidence>
<keyword evidence="5 13" id="KW-0963">Cytoplasm</keyword>
<evidence type="ECO:0000256" key="2">
    <source>
        <dbReference type="ARBA" id="ARBA00007663"/>
    </source>
</evidence>
<keyword evidence="8 13" id="KW-0548">Nucleotidyltransferase</keyword>
<dbReference type="PROSITE" id="PS51163">
    <property type="entry name" value="YRDC"/>
    <property type="match status" value="1"/>
</dbReference>
<dbReference type="EMBL" id="FZOQ01000011">
    <property type="protein sequence ID" value="SNS70917.1"/>
    <property type="molecule type" value="Genomic_DNA"/>
</dbReference>
<keyword evidence="17" id="KW-1185">Reference proteome</keyword>
<dbReference type="Pfam" id="PF03481">
    <property type="entry name" value="Sua5_C"/>
    <property type="match status" value="1"/>
</dbReference>
<proteinExistence type="inferred from homology"/>
<evidence type="ECO:0000256" key="3">
    <source>
        <dbReference type="ARBA" id="ARBA00012584"/>
    </source>
</evidence>
<evidence type="ECO:0000256" key="12">
    <source>
        <dbReference type="ARBA" id="ARBA00048366"/>
    </source>
</evidence>
<dbReference type="EC" id="2.7.7.87" evidence="3 13"/>
<feature type="binding site" evidence="14">
    <location>
        <position position="187"/>
    </location>
    <ligand>
        <name>ATP</name>
        <dbReference type="ChEBI" id="CHEBI:30616"/>
    </ligand>
</feature>
<feature type="binding site" evidence="14">
    <location>
        <position position="59"/>
    </location>
    <ligand>
        <name>ATP</name>
        <dbReference type="ChEBI" id="CHEBI:30616"/>
    </ligand>
</feature>
<evidence type="ECO:0000313" key="17">
    <source>
        <dbReference type="Proteomes" id="UP000198432"/>
    </source>
</evidence>
<feature type="binding site" evidence="14">
    <location>
        <position position="27"/>
    </location>
    <ligand>
        <name>L-threonine</name>
        <dbReference type="ChEBI" id="CHEBI:57926"/>
    </ligand>
</feature>
<dbReference type="NCBIfam" id="TIGR00057">
    <property type="entry name" value="L-threonylcarbamoyladenylate synthase"/>
    <property type="match status" value="1"/>
</dbReference>
<dbReference type="GO" id="GO:0008033">
    <property type="term" value="P:tRNA processing"/>
    <property type="evidence" value="ECO:0007669"/>
    <property type="project" value="UniProtKB-KW"/>
</dbReference>
<comment type="subcellular location">
    <subcellularLocation>
        <location evidence="1 13">Cytoplasm</location>
    </subcellularLocation>
</comment>
<gene>
    <name evidence="16" type="ORF">SAMN06296052_111163</name>
</gene>
<organism evidence="16 17">
    <name type="scientific">Pontibacter ummariensis</name>
    <dbReference type="NCBI Taxonomy" id="1610492"/>
    <lineage>
        <taxon>Bacteria</taxon>
        <taxon>Pseudomonadati</taxon>
        <taxon>Bacteroidota</taxon>
        <taxon>Cytophagia</taxon>
        <taxon>Cytophagales</taxon>
        <taxon>Hymenobacteraceae</taxon>
        <taxon>Pontibacter</taxon>
    </lineage>
</organism>
<evidence type="ECO:0000256" key="6">
    <source>
        <dbReference type="ARBA" id="ARBA00022679"/>
    </source>
</evidence>
<protein>
    <recommendedName>
        <fullName evidence="4 13">Threonylcarbamoyl-AMP synthase</fullName>
        <shortName evidence="13">TC-AMP synthase</shortName>
        <ecNumber evidence="3 13">2.7.7.87</ecNumber>
    </recommendedName>
    <alternativeName>
        <fullName evidence="11 13">L-threonylcarbamoyladenylate synthase</fullName>
    </alternativeName>
</protein>
<evidence type="ECO:0000256" key="13">
    <source>
        <dbReference type="PIRNR" id="PIRNR004930"/>
    </source>
</evidence>
<dbReference type="OrthoDB" id="9814580at2"/>
<dbReference type="InterPro" id="IPR050156">
    <property type="entry name" value="TC-AMP_synthase_SUA5"/>
</dbReference>
<dbReference type="InterPro" id="IPR005145">
    <property type="entry name" value="Sua5_C"/>
</dbReference>
<keyword evidence="10 13" id="KW-0067">ATP-binding</keyword>
<dbReference type="InterPro" id="IPR038385">
    <property type="entry name" value="Sua5/YwlC_C"/>
</dbReference>
<keyword evidence="7 13" id="KW-0819">tRNA processing</keyword>
<dbReference type="AlphaFoldDB" id="A0A239GP32"/>
<dbReference type="GO" id="GO:0061710">
    <property type="term" value="F:L-threonylcarbamoyladenylate synthase"/>
    <property type="evidence" value="ECO:0007669"/>
    <property type="project" value="UniProtKB-EC"/>
</dbReference>
<evidence type="ECO:0000256" key="14">
    <source>
        <dbReference type="PIRSR" id="PIRSR004930-1"/>
    </source>
</evidence>
<evidence type="ECO:0000256" key="11">
    <source>
        <dbReference type="ARBA" id="ARBA00029774"/>
    </source>
</evidence>
<evidence type="ECO:0000313" key="16">
    <source>
        <dbReference type="EMBL" id="SNS70917.1"/>
    </source>
</evidence>
<name>A0A239GP32_9BACT</name>
<dbReference type="Pfam" id="PF01300">
    <property type="entry name" value="Sua5_yciO_yrdC"/>
    <property type="match status" value="1"/>
</dbReference>
<dbReference type="GO" id="GO:0005737">
    <property type="term" value="C:cytoplasm"/>
    <property type="evidence" value="ECO:0007669"/>
    <property type="project" value="UniProtKB-SubCell"/>
</dbReference>
<feature type="binding site" evidence="14">
    <location>
        <position position="50"/>
    </location>
    <ligand>
        <name>ATP</name>
        <dbReference type="ChEBI" id="CHEBI:30616"/>
    </ligand>
</feature>
<evidence type="ECO:0000256" key="4">
    <source>
        <dbReference type="ARBA" id="ARBA00015492"/>
    </source>
</evidence>